<proteinExistence type="predicted"/>
<dbReference type="EMBL" id="CAFBMD010000098">
    <property type="protein sequence ID" value="CAB4903944.1"/>
    <property type="molecule type" value="Genomic_DNA"/>
</dbReference>
<organism evidence="1">
    <name type="scientific">freshwater metagenome</name>
    <dbReference type="NCBI Taxonomy" id="449393"/>
    <lineage>
        <taxon>unclassified sequences</taxon>
        <taxon>metagenomes</taxon>
        <taxon>ecological metagenomes</taxon>
    </lineage>
</organism>
<gene>
    <name evidence="1" type="ORF">UFOPK3492_01087</name>
</gene>
<name>A0A6J7GAV8_9ZZZZ</name>
<reference evidence="1" key="1">
    <citation type="submission" date="2020-05" db="EMBL/GenBank/DDBJ databases">
        <authorList>
            <person name="Chiriac C."/>
            <person name="Salcher M."/>
            <person name="Ghai R."/>
            <person name="Kavagutti S V."/>
        </authorList>
    </citation>
    <scope>NUCLEOTIDE SEQUENCE</scope>
</reference>
<accession>A0A6J7GAV8</accession>
<dbReference type="AlphaFoldDB" id="A0A6J7GAV8"/>
<evidence type="ECO:0000313" key="1">
    <source>
        <dbReference type="EMBL" id="CAB4903944.1"/>
    </source>
</evidence>
<protein>
    <submittedName>
        <fullName evidence="1">Unannotated protein</fullName>
    </submittedName>
</protein>
<sequence>MGLRARPSEIFPEINLVIAAAPSANPSIIPTTTTGAPRVTVINIGRIG</sequence>